<gene>
    <name evidence="1" type="ORF">M9H77_30917</name>
</gene>
<protein>
    <submittedName>
        <fullName evidence="1">Uncharacterized protein</fullName>
    </submittedName>
</protein>
<accession>A0ACB9ZZN9</accession>
<name>A0ACB9ZZN9_CATRO</name>
<organism evidence="1 2">
    <name type="scientific">Catharanthus roseus</name>
    <name type="common">Madagascar periwinkle</name>
    <name type="synonym">Vinca rosea</name>
    <dbReference type="NCBI Taxonomy" id="4058"/>
    <lineage>
        <taxon>Eukaryota</taxon>
        <taxon>Viridiplantae</taxon>
        <taxon>Streptophyta</taxon>
        <taxon>Embryophyta</taxon>
        <taxon>Tracheophyta</taxon>
        <taxon>Spermatophyta</taxon>
        <taxon>Magnoliopsida</taxon>
        <taxon>eudicotyledons</taxon>
        <taxon>Gunneridae</taxon>
        <taxon>Pentapetalae</taxon>
        <taxon>asterids</taxon>
        <taxon>lamiids</taxon>
        <taxon>Gentianales</taxon>
        <taxon>Apocynaceae</taxon>
        <taxon>Rauvolfioideae</taxon>
        <taxon>Vinceae</taxon>
        <taxon>Catharanthinae</taxon>
        <taxon>Catharanthus</taxon>
    </lineage>
</organism>
<keyword evidence="2" id="KW-1185">Reference proteome</keyword>
<evidence type="ECO:0000313" key="1">
    <source>
        <dbReference type="EMBL" id="KAI5653730.1"/>
    </source>
</evidence>
<proteinExistence type="predicted"/>
<reference evidence="2" key="1">
    <citation type="journal article" date="2023" name="Nat. Plants">
        <title>Single-cell RNA sequencing provides a high-resolution roadmap for understanding the multicellular compartmentation of specialized metabolism.</title>
        <authorList>
            <person name="Sun S."/>
            <person name="Shen X."/>
            <person name="Li Y."/>
            <person name="Li Y."/>
            <person name="Wang S."/>
            <person name="Li R."/>
            <person name="Zhang H."/>
            <person name="Shen G."/>
            <person name="Guo B."/>
            <person name="Wei J."/>
            <person name="Xu J."/>
            <person name="St-Pierre B."/>
            <person name="Chen S."/>
            <person name="Sun C."/>
        </authorList>
    </citation>
    <scope>NUCLEOTIDE SEQUENCE [LARGE SCALE GENOMIC DNA]</scope>
</reference>
<dbReference type="Proteomes" id="UP001060085">
    <property type="component" value="Linkage Group LG07"/>
</dbReference>
<comment type="caution">
    <text evidence="1">The sequence shown here is derived from an EMBL/GenBank/DDBJ whole genome shotgun (WGS) entry which is preliminary data.</text>
</comment>
<dbReference type="EMBL" id="CM044707">
    <property type="protein sequence ID" value="KAI5653730.1"/>
    <property type="molecule type" value="Genomic_DNA"/>
</dbReference>
<evidence type="ECO:0000313" key="2">
    <source>
        <dbReference type="Proteomes" id="UP001060085"/>
    </source>
</evidence>
<sequence length="289" mass="33466">MKQDGQGDEKLQIPIKRARARRTKGKDDKIAQGLMMAIEETIKKGLNFNNEGLEDDGNPPKKEYSTWIQEILRLARGWLEDREYSSPIEGKRSLGSLTEGFRSLHNKIHIIWYQSSLQRTSVIPGSNLDPVKIIMQELQSKQREMGYVRREITNLSIEQRGQSHIEGHVNSHSQKGYGNYNRHDGGRHTTPRGRRRGGPGGKAYNRTQEEVSRHEEWNEDNSNILSKPQVSTFKGWPKMEEKPKVAFKYNSKPKMEEKSRFITNPTRCFKCNGLGYSYQLSYQEDFYLS</sequence>